<comment type="caution">
    <text evidence="1">The sequence shown here is derived from an EMBL/GenBank/DDBJ whole genome shotgun (WGS) entry which is preliminary data.</text>
</comment>
<gene>
    <name evidence="1" type="ORF">SDC9_210976</name>
</gene>
<evidence type="ECO:0000313" key="1">
    <source>
        <dbReference type="EMBL" id="MPN63219.1"/>
    </source>
</evidence>
<name>A0A645JKH4_9ZZZZ</name>
<dbReference type="AlphaFoldDB" id="A0A645JKH4"/>
<dbReference type="EMBL" id="VSSQ01142303">
    <property type="protein sequence ID" value="MPN63219.1"/>
    <property type="molecule type" value="Genomic_DNA"/>
</dbReference>
<proteinExistence type="predicted"/>
<sequence length="55" mass="6285">MLQKAIAPHLKMPCAQKLVKMRKPHSCDAKVVAFKILRDAFHGLYQIIDIKLVNI</sequence>
<reference evidence="1" key="1">
    <citation type="submission" date="2019-08" db="EMBL/GenBank/DDBJ databases">
        <authorList>
            <person name="Kucharzyk K."/>
            <person name="Murdoch R.W."/>
            <person name="Higgins S."/>
            <person name="Loffler F."/>
        </authorList>
    </citation>
    <scope>NUCLEOTIDE SEQUENCE</scope>
</reference>
<accession>A0A645JKH4</accession>
<organism evidence="1">
    <name type="scientific">bioreactor metagenome</name>
    <dbReference type="NCBI Taxonomy" id="1076179"/>
    <lineage>
        <taxon>unclassified sequences</taxon>
        <taxon>metagenomes</taxon>
        <taxon>ecological metagenomes</taxon>
    </lineage>
</organism>
<protein>
    <submittedName>
        <fullName evidence="1">Uncharacterized protein</fullName>
    </submittedName>
</protein>